<reference evidence="1 2" key="1">
    <citation type="submission" date="2018-04" db="EMBL/GenBank/DDBJ databases">
        <title>The genome of golden apple snail Pomacea canaliculata provides insight into stress tolerance and invasive adaptation.</title>
        <authorList>
            <person name="Liu C."/>
            <person name="Liu B."/>
            <person name="Ren Y."/>
            <person name="Zhang Y."/>
            <person name="Wang H."/>
            <person name="Li S."/>
            <person name="Jiang F."/>
            <person name="Yin L."/>
            <person name="Zhang G."/>
            <person name="Qian W."/>
            <person name="Fan W."/>
        </authorList>
    </citation>
    <scope>NUCLEOTIDE SEQUENCE [LARGE SCALE GENOMIC DNA]</scope>
    <source>
        <strain evidence="1">SZHN2017</strain>
        <tissue evidence="1">Muscle</tissue>
    </source>
</reference>
<organism evidence="1 2">
    <name type="scientific">Pomacea canaliculata</name>
    <name type="common">Golden apple snail</name>
    <dbReference type="NCBI Taxonomy" id="400727"/>
    <lineage>
        <taxon>Eukaryota</taxon>
        <taxon>Metazoa</taxon>
        <taxon>Spiralia</taxon>
        <taxon>Lophotrochozoa</taxon>
        <taxon>Mollusca</taxon>
        <taxon>Gastropoda</taxon>
        <taxon>Caenogastropoda</taxon>
        <taxon>Architaenioglossa</taxon>
        <taxon>Ampullarioidea</taxon>
        <taxon>Ampullariidae</taxon>
        <taxon>Pomacea</taxon>
    </lineage>
</organism>
<evidence type="ECO:0000313" key="1">
    <source>
        <dbReference type="EMBL" id="PVD38154.1"/>
    </source>
</evidence>
<dbReference type="EMBL" id="PZQS01000001">
    <property type="protein sequence ID" value="PVD38154.1"/>
    <property type="molecule type" value="Genomic_DNA"/>
</dbReference>
<name>A0A2T7PXK6_POMCA</name>
<accession>A0A2T7PXK6</accession>
<evidence type="ECO:0000313" key="2">
    <source>
        <dbReference type="Proteomes" id="UP000245119"/>
    </source>
</evidence>
<dbReference type="Proteomes" id="UP000245119">
    <property type="component" value="Linkage Group LG1"/>
</dbReference>
<protein>
    <submittedName>
        <fullName evidence="1">Uncharacterized protein</fullName>
    </submittedName>
</protein>
<dbReference type="AlphaFoldDB" id="A0A2T7PXK6"/>
<keyword evidence="2" id="KW-1185">Reference proteome</keyword>
<proteinExistence type="predicted"/>
<gene>
    <name evidence="1" type="ORF">C0Q70_00765</name>
</gene>
<comment type="caution">
    <text evidence="1">The sequence shown here is derived from an EMBL/GenBank/DDBJ whole genome shotgun (WGS) entry which is preliminary data.</text>
</comment>
<sequence length="115" mass="12678">MPADETQAIPLKLGSQRVFDISMDPTVHRYRAGSPSTSDLLHNASETCALRPTVEKDERNVFLCAETESENVASKWLSLVKPIIAGVEKGRVHKTDCVWVVVVVVVFMAVQRGRG</sequence>